<gene>
    <name evidence="2" type="ORF">UW53_C0018G0005</name>
</gene>
<proteinExistence type="predicted"/>
<evidence type="ECO:0000313" key="3">
    <source>
        <dbReference type="Proteomes" id="UP000034087"/>
    </source>
</evidence>
<keyword evidence="1 2" id="KW-0812">Transmembrane</keyword>
<name>A0A0G1LGZ1_9BACT</name>
<protein>
    <submittedName>
        <fullName evidence="2">Putative transmembrane protein</fullName>
    </submittedName>
</protein>
<feature type="transmembrane region" description="Helical" evidence="1">
    <location>
        <begin position="99"/>
        <end position="124"/>
    </location>
</feature>
<dbReference type="Gene3D" id="1.10.357.140">
    <property type="entry name" value="UbiA prenyltransferase"/>
    <property type="match status" value="1"/>
</dbReference>
<feature type="transmembrane region" description="Helical" evidence="1">
    <location>
        <begin position="279"/>
        <end position="297"/>
    </location>
</feature>
<feature type="transmembrane region" description="Helical" evidence="1">
    <location>
        <begin position="144"/>
        <end position="167"/>
    </location>
</feature>
<keyword evidence="1" id="KW-1133">Transmembrane helix</keyword>
<sequence length="298" mass="33933">MIKKTLTIAKKFNSYQQERFPIIVLALSLFPAVLSSGVVISTNTTIVQGAIALIASLAYLLHIRIIDEHRDFGHDNQHHVTRPIQAGVISKRELQYIDIATIFILILIAASAGSWALVIMPIMLAYSYLAGKEFFIGDDIRRHFFIYNGINLVQMLLMQLFVYTVFANPFPFTILVWAHFLFTTVGTIIFEFVRKLKRPGDDGTGKDTYTWYLGFNNSIGIYSVLFLLNTALFFWIATLISPHVVTMLILSLALVATSYFTVFVHWIKKTHQTDQLMQLSFLLLYGTFNVVIYFLAIN</sequence>
<feature type="transmembrane region" description="Helical" evidence="1">
    <location>
        <begin position="247"/>
        <end position="267"/>
    </location>
</feature>
<reference evidence="2 3" key="1">
    <citation type="journal article" date="2015" name="Nature">
        <title>rRNA introns, odd ribosomes, and small enigmatic genomes across a large radiation of phyla.</title>
        <authorList>
            <person name="Brown C.T."/>
            <person name="Hug L.A."/>
            <person name="Thomas B.C."/>
            <person name="Sharon I."/>
            <person name="Castelle C.J."/>
            <person name="Singh A."/>
            <person name="Wilkins M.J."/>
            <person name="Williams K.H."/>
            <person name="Banfield J.F."/>
        </authorList>
    </citation>
    <scope>NUCLEOTIDE SEQUENCE [LARGE SCALE GENOMIC DNA]</scope>
</reference>
<organism evidence="2 3">
    <name type="scientific">Candidatus Giovannonibacteria bacterium GW2011_GWA1_44_25</name>
    <dbReference type="NCBI Taxonomy" id="1618645"/>
    <lineage>
        <taxon>Bacteria</taxon>
        <taxon>Candidatus Giovannoniibacteriota</taxon>
    </lineage>
</organism>
<keyword evidence="1" id="KW-0472">Membrane</keyword>
<dbReference type="EMBL" id="LCIR01000018">
    <property type="protein sequence ID" value="KKT59224.1"/>
    <property type="molecule type" value="Genomic_DNA"/>
</dbReference>
<dbReference type="AlphaFoldDB" id="A0A0G1LGZ1"/>
<accession>A0A0G1LGZ1</accession>
<evidence type="ECO:0000256" key="1">
    <source>
        <dbReference type="SAM" id="Phobius"/>
    </source>
</evidence>
<evidence type="ECO:0000313" key="2">
    <source>
        <dbReference type="EMBL" id="KKT59224.1"/>
    </source>
</evidence>
<dbReference type="InterPro" id="IPR044878">
    <property type="entry name" value="UbiA_sf"/>
</dbReference>
<comment type="caution">
    <text evidence="2">The sequence shown here is derived from an EMBL/GenBank/DDBJ whole genome shotgun (WGS) entry which is preliminary data.</text>
</comment>
<feature type="transmembrane region" description="Helical" evidence="1">
    <location>
        <begin position="20"/>
        <end position="40"/>
    </location>
</feature>
<feature type="transmembrane region" description="Helical" evidence="1">
    <location>
        <begin position="46"/>
        <end position="66"/>
    </location>
</feature>
<dbReference type="Proteomes" id="UP000034087">
    <property type="component" value="Unassembled WGS sequence"/>
</dbReference>
<feature type="transmembrane region" description="Helical" evidence="1">
    <location>
        <begin position="219"/>
        <end position="240"/>
    </location>
</feature>
<feature type="transmembrane region" description="Helical" evidence="1">
    <location>
        <begin position="174"/>
        <end position="193"/>
    </location>
</feature>